<dbReference type="InterPro" id="IPR052159">
    <property type="entry name" value="Competence_DNA_uptake"/>
</dbReference>
<feature type="transmembrane region" description="Helical" evidence="6">
    <location>
        <begin position="50"/>
        <end position="68"/>
    </location>
</feature>
<evidence type="ECO:0000256" key="1">
    <source>
        <dbReference type="ARBA" id="ARBA00004651"/>
    </source>
</evidence>
<evidence type="ECO:0000256" key="6">
    <source>
        <dbReference type="SAM" id="Phobius"/>
    </source>
</evidence>
<dbReference type="InterPro" id="IPR025405">
    <property type="entry name" value="DUF4131"/>
</dbReference>
<feature type="transmembrane region" description="Helical" evidence="6">
    <location>
        <begin position="347"/>
        <end position="368"/>
    </location>
</feature>
<dbReference type="PANTHER" id="PTHR30619">
    <property type="entry name" value="DNA INTERNALIZATION/COMPETENCE PROTEIN COMEC/REC2"/>
    <property type="match status" value="1"/>
</dbReference>
<evidence type="ECO:0000259" key="8">
    <source>
        <dbReference type="Pfam" id="PF13567"/>
    </source>
</evidence>
<keyword evidence="4 6" id="KW-1133">Transmembrane helix</keyword>
<evidence type="ECO:0000256" key="2">
    <source>
        <dbReference type="ARBA" id="ARBA00022475"/>
    </source>
</evidence>
<dbReference type="PANTHER" id="PTHR30619:SF1">
    <property type="entry name" value="RECOMBINATION PROTEIN 2"/>
    <property type="match status" value="1"/>
</dbReference>
<dbReference type="STRING" id="69895.SAMN05192551_101613"/>
<dbReference type="Proteomes" id="UP000199287">
    <property type="component" value="Unassembled WGS sequence"/>
</dbReference>
<feature type="domain" description="ComEC/Rec2-related protein" evidence="7">
    <location>
        <begin position="229"/>
        <end position="491"/>
    </location>
</feature>
<dbReference type="OrthoDB" id="9761531at2"/>
<feature type="transmembrane region" description="Helical" evidence="6">
    <location>
        <begin position="28"/>
        <end position="43"/>
    </location>
</feature>
<feature type="transmembrane region" description="Helical" evidence="6">
    <location>
        <begin position="380"/>
        <end position="398"/>
    </location>
</feature>
<keyword evidence="3 6" id="KW-0812">Transmembrane</keyword>
<evidence type="ECO:0000256" key="4">
    <source>
        <dbReference type="ARBA" id="ARBA00022989"/>
    </source>
</evidence>
<dbReference type="EMBL" id="FOQA01000001">
    <property type="protein sequence ID" value="SFH57768.1"/>
    <property type="molecule type" value="Genomic_DNA"/>
</dbReference>
<organism evidence="9 10">
    <name type="scientific">Tindallia magadiensis</name>
    <dbReference type="NCBI Taxonomy" id="69895"/>
    <lineage>
        <taxon>Bacteria</taxon>
        <taxon>Bacillati</taxon>
        <taxon>Bacillota</taxon>
        <taxon>Clostridia</taxon>
        <taxon>Peptostreptococcales</taxon>
        <taxon>Tindalliaceae</taxon>
        <taxon>Tindallia</taxon>
    </lineage>
</organism>
<feature type="transmembrane region" description="Helical" evidence="6">
    <location>
        <begin position="471"/>
        <end position="489"/>
    </location>
</feature>
<dbReference type="AlphaFoldDB" id="A0A1I3B662"/>
<keyword evidence="5 6" id="KW-0472">Membrane</keyword>
<dbReference type="NCBIfam" id="TIGR00360">
    <property type="entry name" value="ComEC_N-term"/>
    <property type="match status" value="1"/>
</dbReference>
<feature type="transmembrane region" description="Helical" evidence="6">
    <location>
        <begin position="289"/>
        <end position="319"/>
    </location>
</feature>
<feature type="domain" description="DUF4131" evidence="8">
    <location>
        <begin position="29"/>
        <end position="185"/>
    </location>
</feature>
<name>A0A1I3B662_9FIRM</name>
<gene>
    <name evidence="9" type="ORF">SAMN05192551_101613</name>
</gene>
<evidence type="ECO:0000256" key="5">
    <source>
        <dbReference type="ARBA" id="ARBA00023136"/>
    </source>
</evidence>
<keyword evidence="2" id="KW-1003">Cell membrane</keyword>
<dbReference type="RefSeq" id="WP_093369545.1">
    <property type="nucleotide sequence ID" value="NZ_FOQA01000001.1"/>
</dbReference>
<reference evidence="10" key="1">
    <citation type="submission" date="2016-10" db="EMBL/GenBank/DDBJ databases">
        <authorList>
            <person name="Varghese N."/>
            <person name="Submissions S."/>
        </authorList>
    </citation>
    <scope>NUCLEOTIDE SEQUENCE [LARGE SCALE GENOMIC DNA]</scope>
    <source>
        <strain evidence="10">Z-7934</strain>
    </source>
</reference>
<evidence type="ECO:0000313" key="10">
    <source>
        <dbReference type="Proteomes" id="UP000199287"/>
    </source>
</evidence>
<feature type="transmembrane region" description="Helical" evidence="6">
    <location>
        <begin position="434"/>
        <end position="451"/>
    </location>
</feature>
<proteinExistence type="predicted"/>
<dbReference type="GO" id="GO:0005886">
    <property type="term" value="C:plasma membrane"/>
    <property type="evidence" value="ECO:0007669"/>
    <property type="project" value="UniProtKB-SubCell"/>
</dbReference>
<evidence type="ECO:0000256" key="3">
    <source>
        <dbReference type="ARBA" id="ARBA00022692"/>
    </source>
</evidence>
<sequence>MKRPMIVVAMMFISGVAAGLNLENYFRTLLIIGIFIGLFGWVKDDFPRRLALVLSIFFFLGFFAGIIHQKQTTLLHDMEKANIPISQIESAKMKIQRINRYENQWIAIEGELQEVVIQDREEKYRTRGTVQVSIRDHDHVLASAKPGDSLMINSLLNQESLLQNPSKDYYQHLKERGFHAVFQAEAHAVQIIPRHPYHPISLADQTKTSLIAFINQHLEPPESDVLKSILLGNQGFVSQDVRNIFAKAGTAHIIAVSGLHTGIIALLIHESAKALGLGLRAAKMITLLLVWQYALLVGLSVSIMRAATMLTIMMLSFFLETHYDSRNALMITAMIFVTLDPGTLQTISFQLSFFATASILWGLSLLSYFKMKRIPLRNMVLMTLLVQVGTWPIVAYHFNEFSIIAPLMNLLVVPVLGILMTTSLIAWLLSWAPFLPGIMMHTVNGILIYMIKTMTHFSHWKYASVSIDHLSAQNIIGYYVLITVLALVLKKKLNGRRLS</sequence>
<dbReference type="Pfam" id="PF03772">
    <property type="entry name" value="Competence"/>
    <property type="match status" value="1"/>
</dbReference>
<dbReference type="Pfam" id="PF13567">
    <property type="entry name" value="DUF4131"/>
    <property type="match status" value="1"/>
</dbReference>
<evidence type="ECO:0000313" key="9">
    <source>
        <dbReference type="EMBL" id="SFH57768.1"/>
    </source>
</evidence>
<evidence type="ECO:0000259" key="7">
    <source>
        <dbReference type="Pfam" id="PF03772"/>
    </source>
</evidence>
<accession>A0A1I3B662</accession>
<keyword evidence="10" id="KW-1185">Reference proteome</keyword>
<comment type="subcellular location">
    <subcellularLocation>
        <location evidence="1">Cell membrane</location>
        <topology evidence="1">Multi-pass membrane protein</topology>
    </subcellularLocation>
</comment>
<feature type="transmembrane region" description="Helical" evidence="6">
    <location>
        <begin position="404"/>
        <end position="427"/>
    </location>
</feature>
<dbReference type="InterPro" id="IPR004477">
    <property type="entry name" value="ComEC_N"/>
</dbReference>
<protein>
    <submittedName>
        <fullName evidence="9">Competence protein ComEC</fullName>
    </submittedName>
</protein>